<gene>
    <name evidence="5" type="ORF">JXQ802_LOCUS41915</name>
    <name evidence="2" type="ORF">PYM288_LOCUS27064</name>
    <name evidence="1" type="ORF">RFH988_LOCUS25187</name>
    <name evidence="3" type="ORF">SEV965_LOCUS24184</name>
    <name evidence="4" type="ORF">ZHD862_LOCUS27006</name>
</gene>
<accession>A0A814XJW4</accession>
<dbReference type="EMBL" id="CAJNOL010002746">
    <property type="protein sequence ID" value="CAF1526345.1"/>
    <property type="molecule type" value="Genomic_DNA"/>
</dbReference>
<dbReference type="Proteomes" id="UP000663882">
    <property type="component" value="Unassembled WGS sequence"/>
</dbReference>
<evidence type="ECO:0000313" key="7">
    <source>
        <dbReference type="Proteomes" id="UP000663882"/>
    </source>
</evidence>
<keyword evidence="6" id="KW-1185">Reference proteome</keyword>
<dbReference type="Proteomes" id="UP000663870">
    <property type="component" value="Unassembled WGS sequence"/>
</dbReference>
<reference evidence="1" key="1">
    <citation type="submission" date="2021-02" db="EMBL/GenBank/DDBJ databases">
        <authorList>
            <person name="Nowell W R."/>
        </authorList>
    </citation>
    <scope>NUCLEOTIDE SEQUENCE</scope>
</reference>
<dbReference type="EMBL" id="CAJNOH010001724">
    <property type="protein sequence ID" value="CAF1244720.1"/>
    <property type="molecule type" value="Genomic_DNA"/>
</dbReference>
<dbReference type="Proteomes" id="UP000663854">
    <property type="component" value="Unassembled WGS sequence"/>
</dbReference>
<evidence type="ECO:0000313" key="4">
    <source>
        <dbReference type="EMBL" id="CAF1282498.1"/>
    </source>
</evidence>
<dbReference type="AlphaFoldDB" id="A0A814XJW4"/>
<dbReference type="EMBL" id="CAJNOU010001850">
    <property type="protein sequence ID" value="CAF1259881.1"/>
    <property type="molecule type" value="Genomic_DNA"/>
</dbReference>
<protein>
    <submittedName>
        <fullName evidence="1">Uncharacterized protein</fullName>
    </submittedName>
</protein>
<dbReference type="EMBL" id="CAJNOO010001897">
    <property type="protein sequence ID" value="CAF1212222.1"/>
    <property type="molecule type" value="Genomic_DNA"/>
</dbReference>
<dbReference type="EMBL" id="CAJNOT010002083">
    <property type="protein sequence ID" value="CAF1282498.1"/>
    <property type="molecule type" value="Genomic_DNA"/>
</dbReference>
<evidence type="ECO:0000313" key="5">
    <source>
        <dbReference type="EMBL" id="CAF1526345.1"/>
    </source>
</evidence>
<evidence type="ECO:0000313" key="1">
    <source>
        <dbReference type="EMBL" id="CAF1212222.1"/>
    </source>
</evidence>
<sequence length="87" mass="9657">MHAQPTGHCPILNSCATSKRQRTSSSTLSVFDDSTPCSSPCFYSTPKIQSISNHPITNLKTPMAPSTSKTRPATRFRKIFWIKSEVQ</sequence>
<dbReference type="Proteomes" id="UP000663889">
    <property type="component" value="Unassembled WGS sequence"/>
</dbReference>
<proteinExistence type="predicted"/>
<evidence type="ECO:0000313" key="2">
    <source>
        <dbReference type="EMBL" id="CAF1244720.1"/>
    </source>
</evidence>
<evidence type="ECO:0000313" key="3">
    <source>
        <dbReference type="EMBL" id="CAF1259881.1"/>
    </source>
</evidence>
<comment type="caution">
    <text evidence="1">The sequence shown here is derived from an EMBL/GenBank/DDBJ whole genome shotgun (WGS) entry which is preliminary data.</text>
</comment>
<evidence type="ECO:0000313" key="6">
    <source>
        <dbReference type="Proteomes" id="UP000663870"/>
    </source>
</evidence>
<dbReference type="Proteomes" id="UP000663864">
    <property type="component" value="Unassembled WGS sequence"/>
</dbReference>
<organism evidence="1 7">
    <name type="scientific">Rotaria sordida</name>
    <dbReference type="NCBI Taxonomy" id="392033"/>
    <lineage>
        <taxon>Eukaryota</taxon>
        <taxon>Metazoa</taxon>
        <taxon>Spiralia</taxon>
        <taxon>Gnathifera</taxon>
        <taxon>Rotifera</taxon>
        <taxon>Eurotatoria</taxon>
        <taxon>Bdelloidea</taxon>
        <taxon>Philodinida</taxon>
        <taxon>Philodinidae</taxon>
        <taxon>Rotaria</taxon>
    </lineage>
</organism>
<name>A0A814XJW4_9BILA</name>